<protein>
    <submittedName>
        <fullName evidence="2">VOC family protein</fullName>
    </submittedName>
</protein>
<accession>A0ABZ1RTJ1</accession>
<dbReference type="InterPro" id="IPR037523">
    <property type="entry name" value="VOC_core"/>
</dbReference>
<name>A0ABZ1RTJ1_9ACTN</name>
<dbReference type="PROSITE" id="PS51819">
    <property type="entry name" value="VOC"/>
    <property type="match status" value="1"/>
</dbReference>
<dbReference type="GeneID" id="91407866"/>
<dbReference type="RefSeq" id="WP_008744093.1">
    <property type="nucleotide sequence ID" value="NZ_BMVE01000010.1"/>
</dbReference>
<dbReference type="Proteomes" id="UP001432075">
    <property type="component" value="Chromosome"/>
</dbReference>
<dbReference type="PANTHER" id="PTHR35908">
    <property type="entry name" value="HYPOTHETICAL FUSION PROTEIN"/>
    <property type="match status" value="1"/>
</dbReference>
<dbReference type="Gene3D" id="3.10.180.10">
    <property type="entry name" value="2,3-Dihydroxybiphenyl 1,2-Dioxygenase, domain 1"/>
    <property type="match status" value="1"/>
</dbReference>
<organism evidence="2 3">
    <name type="scientific">Streptomyces goshikiensis</name>
    <dbReference type="NCBI Taxonomy" id="1942"/>
    <lineage>
        <taxon>Bacteria</taxon>
        <taxon>Bacillati</taxon>
        <taxon>Actinomycetota</taxon>
        <taxon>Actinomycetes</taxon>
        <taxon>Kitasatosporales</taxon>
        <taxon>Streptomycetaceae</taxon>
        <taxon>Streptomyces</taxon>
    </lineage>
</organism>
<evidence type="ECO:0000313" key="3">
    <source>
        <dbReference type="Proteomes" id="UP001432075"/>
    </source>
</evidence>
<keyword evidence="3" id="KW-1185">Reference proteome</keyword>
<dbReference type="EMBL" id="CP108057">
    <property type="protein sequence ID" value="WUO50110.1"/>
    <property type="molecule type" value="Genomic_DNA"/>
</dbReference>
<proteinExistence type="predicted"/>
<feature type="domain" description="VOC" evidence="1">
    <location>
        <begin position="6"/>
        <end position="119"/>
    </location>
</feature>
<dbReference type="InterPro" id="IPR029068">
    <property type="entry name" value="Glyas_Bleomycin-R_OHBP_Dase"/>
</dbReference>
<dbReference type="InterPro" id="IPR041581">
    <property type="entry name" value="Glyoxalase_6"/>
</dbReference>
<dbReference type="CDD" id="cd06587">
    <property type="entry name" value="VOC"/>
    <property type="match status" value="1"/>
</dbReference>
<dbReference type="PANTHER" id="PTHR35908:SF1">
    <property type="entry name" value="CONSERVED PROTEIN"/>
    <property type="match status" value="1"/>
</dbReference>
<evidence type="ECO:0000313" key="2">
    <source>
        <dbReference type="EMBL" id="WUO50110.1"/>
    </source>
</evidence>
<sequence length="121" mass="12976">MAAIAQPGAITVSCPDPESLAEFYARATGWQKIFSSDTAAYLAGQNGMRLGFVKIDGYAPPAWPEAAHRLHIDFSVEDLDKAEAELVDLGAVKPEYQPGEGKWTVLLDPAGYPFCITTMAG</sequence>
<dbReference type="Pfam" id="PF18029">
    <property type="entry name" value="Glyoxalase_6"/>
    <property type="match status" value="1"/>
</dbReference>
<dbReference type="SUPFAM" id="SSF54593">
    <property type="entry name" value="Glyoxalase/Bleomycin resistance protein/Dihydroxybiphenyl dioxygenase"/>
    <property type="match status" value="1"/>
</dbReference>
<reference evidence="2" key="1">
    <citation type="submission" date="2022-10" db="EMBL/GenBank/DDBJ databases">
        <title>The complete genomes of actinobacterial strains from the NBC collection.</title>
        <authorList>
            <person name="Joergensen T.S."/>
            <person name="Alvarez Arevalo M."/>
            <person name="Sterndorff E.B."/>
            <person name="Faurdal D."/>
            <person name="Vuksanovic O."/>
            <person name="Mourched A.-S."/>
            <person name="Charusanti P."/>
            <person name="Shaw S."/>
            <person name="Blin K."/>
            <person name="Weber T."/>
        </authorList>
    </citation>
    <scope>NUCLEOTIDE SEQUENCE</scope>
    <source>
        <strain evidence="2">NBC_00283</strain>
    </source>
</reference>
<evidence type="ECO:0000259" key="1">
    <source>
        <dbReference type="PROSITE" id="PS51819"/>
    </source>
</evidence>
<gene>
    <name evidence="2" type="ORF">OHU17_32095</name>
</gene>